<protein>
    <submittedName>
        <fullName evidence="2">Uncharacterized protein</fullName>
    </submittedName>
</protein>
<organism evidence="2 3">
    <name type="scientific">Batrachochytrium salamandrivorans</name>
    <dbReference type="NCBI Taxonomy" id="1357716"/>
    <lineage>
        <taxon>Eukaryota</taxon>
        <taxon>Fungi</taxon>
        <taxon>Fungi incertae sedis</taxon>
        <taxon>Chytridiomycota</taxon>
        <taxon>Chytridiomycota incertae sedis</taxon>
        <taxon>Chytridiomycetes</taxon>
        <taxon>Rhizophydiales</taxon>
        <taxon>Rhizophydiales incertae sedis</taxon>
        <taxon>Batrachochytrium</taxon>
    </lineage>
</organism>
<name>A0ABQ8F551_9FUNG</name>
<comment type="caution">
    <text evidence="2">The sequence shown here is derived from an EMBL/GenBank/DDBJ whole genome shotgun (WGS) entry which is preliminary data.</text>
</comment>
<evidence type="ECO:0000313" key="3">
    <source>
        <dbReference type="Proteomes" id="UP001648503"/>
    </source>
</evidence>
<evidence type="ECO:0000313" key="2">
    <source>
        <dbReference type="EMBL" id="KAH6592437.1"/>
    </source>
</evidence>
<feature type="region of interest" description="Disordered" evidence="1">
    <location>
        <begin position="122"/>
        <end position="144"/>
    </location>
</feature>
<dbReference type="SUPFAM" id="SSF49313">
    <property type="entry name" value="Cadherin-like"/>
    <property type="match status" value="1"/>
</dbReference>
<proteinExistence type="predicted"/>
<dbReference type="InterPro" id="IPR015919">
    <property type="entry name" value="Cadherin-like_sf"/>
</dbReference>
<reference evidence="2 3" key="1">
    <citation type="submission" date="2021-02" db="EMBL/GenBank/DDBJ databases">
        <title>Variation within the Batrachochytrium salamandrivorans European outbreak.</title>
        <authorList>
            <person name="Kelly M."/>
            <person name="Pasmans F."/>
            <person name="Shea T.P."/>
            <person name="Munoz J.F."/>
            <person name="Carranza S."/>
            <person name="Cuomo C.A."/>
            <person name="Martel A."/>
        </authorList>
    </citation>
    <scope>NUCLEOTIDE SEQUENCE [LARGE SCALE GENOMIC DNA]</scope>
    <source>
        <strain evidence="2 3">AMFP18/2</strain>
    </source>
</reference>
<keyword evidence="3" id="KW-1185">Reference proteome</keyword>
<sequence>MNLPLLFDTVVLHAHEAKKLYLLGDLHSACRRTGEALRGATALLEILSNPSGVPSTQTLHNAAAVTASAVAYAAAPSAPFPNTAATTATSSSSTATAATPFPHHILPAPLYTQSASNTTNGIYNIEDSADTPTTPDLALGHPCNGLADHQEPVDVYEEEDMQEKFTPNSMLSHPAIMQALDDIFFDFLASICSDLDAHDRYGVKIHHTLTALKVSRLAETGGFARFKVRIKSFTQAFTDQVERLKPQFPQLVNVHRHILQSYLLQQKYLCRFSEESKKFKSNGFLVWVVGARKTVQNGKVQWEFRDFVPDIVGPEPSSSIRIGECFAYKPRVYDPQSLDTAVVFHSPWLPYWLQWQGSTLHGVPDINSQSCEITVVASFKSISGNKISLQRTFELQVTN</sequence>
<dbReference type="EMBL" id="JAFCIX010000379">
    <property type="protein sequence ID" value="KAH6592437.1"/>
    <property type="molecule type" value="Genomic_DNA"/>
</dbReference>
<gene>
    <name evidence="2" type="ORF">BASA50_008053</name>
</gene>
<evidence type="ECO:0000256" key="1">
    <source>
        <dbReference type="SAM" id="MobiDB-lite"/>
    </source>
</evidence>
<accession>A0ABQ8F551</accession>
<dbReference type="Proteomes" id="UP001648503">
    <property type="component" value="Unassembled WGS sequence"/>
</dbReference>